<dbReference type="Pfam" id="PF07691">
    <property type="entry name" value="PA14"/>
    <property type="match status" value="1"/>
</dbReference>
<dbReference type="InterPro" id="IPR011658">
    <property type="entry name" value="PA14_dom"/>
</dbReference>
<dbReference type="PANTHER" id="PTHR46769:SF2">
    <property type="entry name" value="FIBROCYSTIN-L ISOFORM 2 PRECURSOR-RELATED"/>
    <property type="match status" value="1"/>
</dbReference>
<dbReference type="Gene3D" id="2.60.40.1260">
    <property type="entry name" value="Lamin Tail domain"/>
    <property type="match status" value="1"/>
</dbReference>
<dbReference type="PROSITE" id="PS51841">
    <property type="entry name" value="LTD"/>
    <property type="match status" value="1"/>
</dbReference>
<dbReference type="Pfam" id="PF00932">
    <property type="entry name" value="LTD"/>
    <property type="match status" value="1"/>
</dbReference>
<dbReference type="RefSeq" id="WP_132433769.1">
    <property type="nucleotide sequence ID" value="NZ_SLWK01000006.1"/>
</dbReference>
<reference evidence="4 5" key="1">
    <citation type="submission" date="2019-03" db="EMBL/GenBank/DDBJ databases">
        <title>Genomic Encyclopedia of Type Strains, Phase IV (KMG-IV): sequencing the most valuable type-strain genomes for metagenomic binning, comparative biology and taxonomic classification.</title>
        <authorList>
            <person name="Goeker M."/>
        </authorList>
    </citation>
    <scope>NUCLEOTIDE SEQUENCE [LARGE SCALE GENOMIC DNA]</scope>
    <source>
        <strain evidence="4 5">DSM 24179</strain>
    </source>
</reference>
<dbReference type="SMART" id="SM00758">
    <property type="entry name" value="PA14"/>
    <property type="match status" value="1"/>
</dbReference>
<dbReference type="PROSITE" id="PS51820">
    <property type="entry name" value="PA14"/>
    <property type="match status" value="1"/>
</dbReference>
<comment type="caution">
    <text evidence="4">The sequence shown here is derived from an EMBL/GenBank/DDBJ whole genome shotgun (WGS) entry which is preliminary data.</text>
</comment>
<protein>
    <submittedName>
        <fullName evidence="4">Putative secreted protein (Por secretion system target)</fullName>
    </submittedName>
</protein>
<dbReference type="PANTHER" id="PTHR46769">
    <property type="entry name" value="POLYCYSTIC KIDNEY AND HEPATIC DISEASE 1 (AUTOSOMAL RECESSIVE)-LIKE 1"/>
    <property type="match status" value="1"/>
</dbReference>
<dbReference type="SUPFAM" id="SSF74853">
    <property type="entry name" value="Lamin A/C globular tail domain"/>
    <property type="match status" value="1"/>
</dbReference>
<dbReference type="Proteomes" id="UP000295221">
    <property type="component" value="Unassembled WGS sequence"/>
</dbReference>
<organism evidence="4 5">
    <name type="scientific">Natronoflexus pectinivorans</name>
    <dbReference type="NCBI Taxonomy" id="682526"/>
    <lineage>
        <taxon>Bacteria</taxon>
        <taxon>Pseudomonadati</taxon>
        <taxon>Bacteroidota</taxon>
        <taxon>Bacteroidia</taxon>
        <taxon>Marinilabiliales</taxon>
        <taxon>Marinilabiliaceae</taxon>
        <taxon>Natronoflexus</taxon>
    </lineage>
</organism>
<proteinExistence type="predicted"/>
<gene>
    <name evidence="4" type="ORF">EV194_1064</name>
</gene>
<keyword evidence="1" id="KW-0732">Signal</keyword>
<dbReference type="InterPro" id="IPR014867">
    <property type="entry name" value="Spore_coat_CotH_CotH2/3/7"/>
</dbReference>
<feature type="domain" description="LTD" evidence="3">
    <location>
        <begin position="18"/>
        <end position="160"/>
    </location>
</feature>
<name>A0A4V2RWD1_9BACT</name>
<dbReference type="Gene3D" id="2.60.120.1560">
    <property type="match status" value="1"/>
</dbReference>
<dbReference type="InterPro" id="IPR044060">
    <property type="entry name" value="Bacterial_rp_domain"/>
</dbReference>
<evidence type="ECO:0000313" key="5">
    <source>
        <dbReference type="Proteomes" id="UP000295221"/>
    </source>
</evidence>
<keyword evidence="5" id="KW-1185">Reference proteome</keyword>
<evidence type="ECO:0000313" key="4">
    <source>
        <dbReference type="EMBL" id="TCO07864.1"/>
    </source>
</evidence>
<evidence type="ECO:0000259" key="3">
    <source>
        <dbReference type="PROSITE" id="PS51841"/>
    </source>
</evidence>
<dbReference type="InterPro" id="IPR036415">
    <property type="entry name" value="Lamin_tail_dom_sf"/>
</dbReference>
<dbReference type="Pfam" id="PF13290">
    <property type="entry name" value="CHB_HEX_C_1"/>
    <property type="match status" value="1"/>
</dbReference>
<feature type="domain" description="PA14" evidence="2">
    <location>
        <begin position="114"/>
        <end position="272"/>
    </location>
</feature>
<dbReference type="Pfam" id="PF08757">
    <property type="entry name" value="CotH"/>
    <property type="match status" value="1"/>
</dbReference>
<dbReference type="NCBIfam" id="TIGR04183">
    <property type="entry name" value="Por_Secre_tail"/>
    <property type="match status" value="1"/>
</dbReference>
<dbReference type="SUPFAM" id="SSF56988">
    <property type="entry name" value="Anthrax protective antigen"/>
    <property type="match status" value="1"/>
</dbReference>
<dbReference type="InterPro" id="IPR001322">
    <property type="entry name" value="Lamin_tail_dom"/>
</dbReference>
<dbReference type="InterPro" id="IPR059177">
    <property type="entry name" value="GH29D-like_dom"/>
</dbReference>
<dbReference type="InterPro" id="IPR026444">
    <property type="entry name" value="Secre_tail"/>
</dbReference>
<dbReference type="EMBL" id="SLWK01000006">
    <property type="protein sequence ID" value="TCO07864.1"/>
    <property type="molecule type" value="Genomic_DNA"/>
</dbReference>
<evidence type="ECO:0000259" key="2">
    <source>
        <dbReference type="PROSITE" id="PS51820"/>
    </source>
</evidence>
<dbReference type="AlphaFoldDB" id="A0A4V2RWD1"/>
<dbReference type="OrthoDB" id="9806464at2"/>
<accession>A0A4V2RWD1</accession>
<dbReference type="Pfam" id="PF18962">
    <property type="entry name" value="Por_Secre_tail"/>
    <property type="match status" value="1"/>
</dbReference>
<evidence type="ECO:0000256" key="1">
    <source>
        <dbReference type="ARBA" id="ARBA00022729"/>
    </source>
</evidence>
<sequence>MNSVTKYNVLPYIFMLAIFFLLQIPAKGQNSEFTIVINELMSSNSNTIADEDGDFEDWIEIYNYGDDPINLNGWGLSDDENNLFRWVFPDVTIAPGEYRIIWASGKDRRPNDGAAINGLRRDVYQNISGSSVDDLINSPDYPHNPSISEIVTEYFEAPVNIDDRYGQRMHGLLKPPATGDYTFWIASDDNSRLYISSHTDHKNMMRIASVPGWTSSRQWDKYPEQQSDPIHLLEGEYYYVVALMKEHEGGDNLAVRWQLPNVTIEEPMPASRFYLISDELHTNFAISSDGEPIILTEPEGEIIHMVPSTPIPTDVSLGLNPNEDGFFFYNNPTPGSANTSTAFLEIITDTPVFSHAGGFYNESFDLQITSSHPDATIIYTLDGSTPDPLNVGGTSYHYKNSYPNGSLLTRETRSHIYDEPLNIYNRSSEPYQLAGINTQFESSPRLPNSNIFKGTVVRAMVYKENAITTKSATHTYFISPQGTERYSLPVISIATDEPYLFDYDSGIYVAGRVADEWYAQNPGAGWNGGRPANYNQRGIEWEYPAHLEVFPEDEQPVFSQNIGIRTHGGWSRANPMKSLRFYARNQYDDSNTLNYPFFGKLQARGNPNATVDQFRRLIIRNSGNDHYRTMYRDALMQELVKHLPFTIQAYQPAIHFINGEFWGIINIRERYDQHYLHSHYGVDPEDVVVLDAWGSVDIGLPADSDQFYEILNYAENFNLNFPARYQWVKERVDIESLAHYYATQIYFYNTDWPQNNMTFWRKRVDFYQPDAAYGHDGRWRWMMYDVDFGMNLYGNHTASNGLSRVMSSNASDPSSRLFRQLIQNSEFRDYFINIIADHLNTCFQPDRIHNLVDEFNAALAPHRSEHWNRWRHGNDTGNDIKTFATGRPNYMRSHLRSQFGLEQPTNLTINRTGGGVVKVNSVIIDANTPGLENAPSPYPWSGIYFRNTPIQLSAIDKPGYRFLRWEGNIQPSQANSREIQLTIAPDENAVSVTAVFEQIPEPTLIHLWHFNSLSDDIFESVPSDLSETESPGRILYSGESDGYMDRVTDGSLINLPEEIHPGYALRVRNPSNTRELILEASTDGFKEIILKYAVKRTANGATMQKICYRTSENGTWTTIADNISVLEDYRLVTVDFSEISGVNNNPEFAVRITFPDEAAGNDSGNNRFDNITFSARDISTNLNGSLKTNSFNVFPNPASDFINIISADPIKTVAIYDVNGRVLKSFSELNFSNQRRINLDGLANGIYLLEIVTTKEKTTEKLIIR</sequence>
<dbReference type="Pfam" id="PF18998">
    <property type="entry name" value="Flg_new_2"/>
    <property type="match status" value="1"/>
</dbReference>
<dbReference type="InterPro" id="IPR052387">
    <property type="entry name" value="Fibrocystin"/>
</dbReference>
<dbReference type="InterPro" id="IPR037524">
    <property type="entry name" value="PA14/GLEYA"/>
</dbReference>